<organism evidence="5 6">
    <name type="scientific">Chitinasiproducens palmae</name>
    <dbReference type="NCBI Taxonomy" id="1770053"/>
    <lineage>
        <taxon>Bacteria</taxon>
        <taxon>Pseudomonadati</taxon>
        <taxon>Pseudomonadota</taxon>
        <taxon>Betaproteobacteria</taxon>
        <taxon>Burkholderiales</taxon>
        <taxon>Burkholderiaceae</taxon>
        <taxon>Chitinasiproducens</taxon>
    </lineage>
</organism>
<dbReference type="InterPro" id="IPR019546">
    <property type="entry name" value="TAT_signal_bac_arc"/>
</dbReference>
<keyword evidence="3" id="KW-0813">Transport</keyword>
<protein>
    <submittedName>
        <fullName evidence="5">Tripartite ATP-independent transporter solute receptor, DctP family</fullName>
    </submittedName>
</protein>
<dbReference type="InterPro" id="IPR004682">
    <property type="entry name" value="TRAP_DctP"/>
</dbReference>
<proteinExistence type="inferred from homology"/>
<dbReference type="Proteomes" id="UP000243719">
    <property type="component" value="Unassembled WGS sequence"/>
</dbReference>
<dbReference type="Pfam" id="PF03480">
    <property type="entry name" value="DctP"/>
    <property type="match status" value="1"/>
</dbReference>
<dbReference type="InterPro" id="IPR038404">
    <property type="entry name" value="TRAP_DctP_sf"/>
</dbReference>
<evidence type="ECO:0000313" key="5">
    <source>
        <dbReference type="EMBL" id="SDV50371.1"/>
    </source>
</evidence>
<dbReference type="PIRSF" id="PIRSF006470">
    <property type="entry name" value="DctB"/>
    <property type="match status" value="1"/>
</dbReference>
<dbReference type="OrthoDB" id="9794826at2"/>
<dbReference type="NCBIfam" id="TIGR01409">
    <property type="entry name" value="TAT_signal_seq"/>
    <property type="match status" value="1"/>
</dbReference>
<dbReference type="Gene3D" id="3.40.190.170">
    <property type="entry name" value="Bacterial extracellular solute-binding protein, family 7"/>
    <property type="match status" value="1"/>
</dbReference>
<dbReference type="PANTHER" id="PTHR33376">
    <property type="match status" value="1"/>
</dbReference>
<evidence type="ECO:0000256" key="2">
    <source>
        <dbReference type="ARBA" id="ARBA00009023"/>
    </source>
</evidence>
<dbReference type="InterPro" id="IPR018389">
    <property type="entry name" value="DctP_fam"/>
</dbReference>
<dbReference type="RefSeq" id="WP_091911268.1">
    <property type="nucleotide sequence ID" value="NZ_FNLO01000011.1"/>
</dbReference>
<evidence type="ECO:0000256" key="1">
    <source>
        <dbReference type="ARBA" id="ARBA00004196"/>
    </source>
</evidence>
<accession>A0A1H2PTD8</accession>
<comment type="subcellular location">
    <subcellularLocation>
        <location evidence="1">Cell envelope</location>
    </subcellularLocation>
</comment>
<dbReference type="GO" id="GO:0030288">
    <property type="term" value="C:outer membrane-bounded periplasmic space"/>
    <property type="evidence" value="ECO:0007669"/>
    <property type="project" value="InterPro"/>
</dbReference>
<reference evidence="6" key="1">
    <citation type="submission" date="2016-09" db="EMBL/GenBank/DDBJ databases">
        <authorList>
            <person name="Varghese N."/>
            <person name="Submissions S."/>
        </authorList>
    </citation>
    <scope>NUCLEOTIDE SEQUENCE [LARGE SCALE GENOMIC DNA]</scope>
    <source>
        <strain evidence="6">JS23</strain>
    </source>
</reference>
<dbReference type="PANTHER" id="PTHR33376:SF4">
    <property type="entry name" value="SIALIC ACID-BINDING PERIPLASMIC PROTEIN SIAP"/>
    <property type="match status" value="1"/>
</dbReference>
<name>A0A1H2PTD8_9BURK</name>
<dbReference type="EMBL" id="FNLO01000011">
    <property type="protein sequence ID" value="SDV50371.1"/>
    <property type="molecule type" value="Genomic_DNA"/>
</dbReference>
<gene>
    <name evidence="5" type="ORF">SAMN05216551_111138</name>
</gene>
<dbReference type="CDD" id="cd13603">
    <property type="entry name" value="PBP2_TRAP_Siap_TeaA_like"/>
    <property type="match status" value="1"/>
</dbReference>
<dbReference type="PROSITE" id="PS51318">
    <property type="entry name" value="TAT"/>
    <property type="match status" value="1"/>
</dbReference>
<dbReference type="InterPro" id="IPR006311">
    <property type="entry name" value="TAT_signal"/>
</dbReference>
<sequence length="339" mass="37834">MSTAKRRDFLKTISAAAVVSAGGFTPLIARAAEFTLRLANNLPTSHPLNIRLKEMADRIKTESKGRVEVQIFPSSQLGSDTDTLSQIRSGAVDFFTLSPLILGTFVPAAQITGVGFAFKSYDQVWPALDGDLGAYVRNKIEATPLFAFEKIWDGGFRQVTTSTKAIVKPEDFQGMKLRVPPSPLWTSMFRAFGASPTSINFSETYSALQTRVVEGQENPLSIIFTAKLYEVQKFCSLTNHMWDGFWLLGNKQSFARLPKDLQDIVRRAANEAAVKQRADVRSLEGEVRQRLEAAKMQFNTVDAQPFRAKLAAGKFYDEWKKKFGPEEWAILEKYSGRLG</sequence>
<evidence type="ECO:0000256" key="3">
    <source>
        <dbReference type="ARBA" id="ARBA00022448"/>
    </source>
</evidence>
<keyword evidence="5" id="KW-0675">Receptor</keyword>
<dbReference type="NCBIfam" id="NF037995">
    <property type="entry name" value="TRAP_S1"/>
    <property type="match status" value="1"/>
</dbReference>
<dbReference type="STRING" id="1770053.SAMN05216551_111138"/>
<evidence type="ECO:0000313" key="6">
    <source>
        <dbReference type="Proteomes" id="UP000243719"/>
    </source>
</evidence>
<keyword evidence="4" id="KW-0732">Signal</keyword>
<keyword evidence="6" id="KW-1185">Reference proteome</keyword>
<dbReference type="NCBIfam" id="TIGR00787">
    <property type="entry name" value="dctP"/>
    <property type="match status" value="1"/>
</dbReference>
<dbReference type="GO" id="GO:0055085">
    <property type="term" value="P:transmembrane transport"/>
    <property type="evidence" value="ECO:0007669"/>
    <property type="project" value="InterPro"/>
</dbReference>
<comment type="similarity">
    <text evidence="2">Belongs to the bacterial solute-binding protein 7 family.</text>
</comment>
<evidence type="ECO:0000256" key="4">
    <source>
        <dbReference type="ARBA" id="ARBA00022729"/>
    </source>
</evidence>
<dbReference type="AlphaFoldDB" id="A0A1H2PTD8"/>